<sequence length="468" mass="51056">MLDNASPAGIRVNTTVLAFTLVAGTVVFLRLFTRLILTKGAGFEDVCIAIAMALSIALAVVTSEEVMHGLGKHAYDLSADDVTITLKMLWASFWIYNLALTTTKVSIVVQYIRIFPPRHFRCACYAMLCIVTACGAWGIFGNVFLCYPINFFWDKSVKDGRCMNDYIILFTTAGLNIGQDAIVLLLPIRVIRSLQISRSQKKGLITMFALGASVMVVSTVRLYSLDNLANSNDQIFDNSDQATLSAVEVNVGIICACLPAMRPLFAVMMPKYFSSAPAYTTVLEHDIERPKDIRALSVSTRVDTPTQSIRPVHSRAGSQLPIDTRPRTSGQASQRTQSRSGSVAHSRSRNNLSVTIPERSTTTTGPFQGKALNPLRMSPVTPFAPPISLHLSRLSEDDTSTLPPGAYSRRPSEASINLTKLPTSRRPSRTPVSTKPLPLTPFPVGSGDWTKSFTAIPRPAEAQKADEA</sequence>
<name>A0ACB6RSW1_9PLEO</name>
<reference evidence="1" key="1">
    <citation type="journal article" date="2020" name="Stud. Mycol.">
        <title>101 Dothideomycetes genomes: a test case for predicting lifestyles and emergence of pathogens.</title>
        <authorList>
            <person name="Haridas S."/>
            <person name="Albert R."/>
            <person name="Binder M."/>
            <person name="Bloem J."/>
            <person name="Labutti K."/>
            <person name="Salamov A."/>
            <person name="Andreopoulos B."/>
            <person name="Baker S."/>
            <person name="Barry K."/>
            <person name="Bills G."/>
            <person name="Bluhm B."/>
            <person name="Cannon C."/>
            <person name="Castanera R."/>
            <person name="Culley D."/>
            <person name="Daum C."/>
            <person name="Ezra D."/>
            <person name="Gonzalez J."/>
            <person name="Henrissat B."/>
            <person name="Kuo A."/>
            <person name="Liang C."/>
            <person name="Lipzen A."/>
            <person name="Lutzoni F."/>
            <person name="Magnuson J."/>
            <person name="Mondo S."/>
            <person name="Nolan M."/>
            <person name="Ohm R."/>
            <person name="Pangilinan J."/>
            <person name="Park H.-J."/>
            <person name="Ramirez L."/>
            <person name="Alfaro M."/>
            <person name="Sun H."/>
            <person name="Tritt A."/>
            <person name="Yoshinaga Y."/>
            <person name="Zwiers L.-H."/>
            <person name="Turgeon B."/>
            <person name="Goodwin S."/>
            <person name="Spatafora J."/>
            <person name="Crous P."/>
            <person name="Grigoriev I."/>
        </authorList>
    </citation>
    <scope>NUCLEOTIDE SEQUENCE</scope>
    <source>
        <strain evidence="1">CBS 525.71</strain>
    </source>
</reference>
<keyword evidence="2" id="KW-1185">Reference proteome</keyword>
<gene>
    <name evidence="1" type="ORF">BU25DRAFT_163788</name>
</gene>
<evidence type="ECO:0000313" key="1">
    <source>
        <dbReference type="EMBL" id="KAF2624224.1"/>
    </source>
</evidence>
<accession>A0ACB6RSW1</accession>
<evidence type="ECO:0000313" key="2">
    <source>
        <dbReference type="Proteomes" id="UP000799754"/>
    </source>
</evidence>
<dbReference type="EMBL" id="MU006732">
    <property type="protein sequence ID" value="KAF2624224.1"/>
    <property type="molecule type" value="Genomic_DNA"/>
</dbReference>
<organism evidence="1 2">
    <name type="scientific">Macroventuria anomochaeta</name>
    <dbReference type="NCBI Taxonomy" id="301207"/>
    <lineage>
        <taxon>Eukaryota</taxon>
        <taxon>Fungi</taxon>
        <taxon>Dikarya</taxon>
        <taxon>Ascomycota</taxon>
        <taxon>Pezizomycotina</taxon>
        <taxon>Dothideomycetes</taxon>
        <taxon>Pleosporomycetidae</taxon>
        <taxon>Pleosporales</taxon>
        <taxon>Pleosporineae</taxon>
        <taxon>Didymellaceae</taxon>
        <taxon>Macroventuria</taxon>
    </lineage>
</organism>
<proteinExistence type="predicted"/>
<dbReference type="Proteomes" id="UP000799754">
    <property type="component" value="Unassembled WGS sequence"/>
</dbReference>
<comment type="caution">
    <text evidence="1">The sequence shown here is derived from an EMBL/GenBank/DDBJ whole genome shotgun (WGS) entry which is preliminary data.</text>
</comment>
<protein>
    <submittedName>
        <fullName evidence="1">Uncharacterized protein</fullName>
    </submittedName>
</protein>